<feature type="compositionally biased region" description="Basic and acidic residues" evidence="1">
    <location>
        <begin position="37"/>
        <end position="61"/>
    </location>
</feature>
<dbReference type="AlphaFoldDB" id="A0A9P6DSZ9"/>
<evidence type="ECO:0000313" key="3">
    <source>
        <dbReference type="Proteomes" id="UP000886523"/>
    </source>
</evidence>
<feature type="compositionally biased region" description="Polar residues" evidence="1">
    <location>
        <begin position="147"/>
        <end position="158"/>
    </location>
</feature>
<sequence>MSDNVPNEAMNHTPAVVGYRLNHLPNEPPLREMTMQHAKEHPPDETRDRECMTWGPRDPRRTTPASAGMVKQNDNLPNKPAQLPPGNDDGTRQNNTCQMKHTNDDRPDQTQESTTHLPKWVCGNFKPWTNPTPASAGILLNPHPPTEATTPPSENTQPWVRGNPNGEARNNVPWYHTPTQYHTPTRVEYHTPEWNKTWDS</sequence>
<evidence type="ECO:0000313" key="2">
    <source>
        <dbReference type="EMBL" id="KAF9509140.1"/>
    </source>
</evidence>
<gene>
    <name evidence="2" type="ORF">BS47DRAFT_1365475</name>
</gene>
<feature type="region of interest" description="Disordered" evidence="1">
    <location>
        <begin position="134"/>
        <end position="184"/>
    </location>
</feature>
<organism evidence="2 3">
    <name type="scientific">Hydnum rufescens UP504</name>
    <dbReference type="NCBI Taxonomy" id="1448309"/>
    <lineage>
        <taxon>Eukaryota</taxon>
        <taxon>Fungi</taxon>
        <taxon>Dikarya</taxon>
        <taxon>Basidiomycota</taxon>
        <taxon>Agaricomycotina</taxon>
        <taxon>Agaricomycetes</taxon>
        <taxon>Cantharellales</taxon>
        <taxon>Hydnaceae</taxon>
        <taxon>Hydnum</taxon>
    </lineage>
</organism>
<reference evidence="2" key="1">
    <citation type="journal article" date="2020" name="Nat. Commun.">
        <title>Large-scale genome sequencing of mycorrhizal fungi provides insights into the early evolution of symbiotic traits.</title>
        <authorList>
            <person name="Miyauchi S."/>
            <person name="Kiss E."/>
            <person name="Kuo A."/>
            <person name="Drula E."/>
            <person name="Kohler A."/>
            <person name="Sanchez-Garcia M."/>
            <person name="Morin E."/>
            <person name="Andreopoulos B."/>
            <person name="Barry K.W."/>
            <person name="Bonito G."/>
            <person name="Buee M."/>
            <person name="Carver A."/>
            <person name="Chen C."/>
            <person name="Cichocki N."/>
            <person name="Clum A."/>
            <person name="Culley D."/>
            <person name="Crous P.W."/>
            <person name="Fauchery L."/>
            <person name="Girlanda M."/>
            <person name="Hayes R.D."/>
            <person name="Keri Z."/>
            <person name="LaButti K."/>
            <person name="Lipzen A."/>
            <person name="Lombard V."/>
            <person name="Magnuson J."/>
            <person name="Maillard F."/>
            <person name="Murat C."/>
            <person name="Nolan M."/>
            <person name="Ohm R.A."/>
            <person name="Pangilinan J."/>
            <person name="Pereira M.F."/>
            <person name="Perotto S."/>
            <person name="Peter M."/>
            <person name="Pfister S."/>
            <person name="Riley R."/>
            <person name="Sitrit Y."/>
            <person name="Stielow J.B."/>
            <person name="Szollosi G."/>
            <person name="Zifcakova L."/>
            <person name="Stursova M."/>
            <person name="Spatafora J.W."/>
            <person name="Tedersoo L."/>
            <person name="Vaario L.M."/>
            <person name="Yamada A."/>
            <person name="Yan M."/>
            <person name="Wang P."/>
            <person name="Xu J."/>
            <person name="Bruns T."/>
            <person name="Baldrian P."/>
            <person name="Vilgalys R."/>
            <person name="Dunand C."/>
            <person name="Henrissat B."/>
            <person name="Grigoriev I.V."/>
            <person name="Hibbett D."/>
            <person name="Nagy L.G."/>
            <person name="Martin F.M."/>
        </authorList>
    </citation>
    <scope>NUCLEOTIDE SEQUENCE</scope>
    <source>
        <strain evidence="2">UP504</strain>
    </source>
</reference>
<feature type="region of interest" description="Disordered" evidence="1">
    <location>
        <begin position="1"/>
        <end position="116"/>
    </location>
</feature>
<proteinExistence type="predicted"/>
<comment type="caution">
    <text evidence="2">The sequence shown here is derived from an EMBL/GenBank/DDBJ whole genome shotgun (WGS) entry which is preliminary data.</text>
</comment>
<name>A0A9P6DSZ9_9AGAM</name>
<dbReference type="Proteomes" id="UP000886523">
    <property type="component" value="Unassembled WGS sequence"/>
</dbReference>
<keyword evidence="3" id="KW-1185">Reference proteome</keyword>
<dbReference type="EMBL" id="MU129042">
    <property type="protein sequence ID" value="KAF9509140.1"/>
    <property type="molecule type" value="Genomic_DNA"/>
</dbReference>
<accession>A0A9P6DSZ9</accession>
<protein>
    <submittedName>
        <fullName evidence="2">Uncharacterized protein</fullName>
    </submittedName>
</protein>
<evidence type="ECO:0000256" key="1">
    <source>
        <dbReference type="SAM" id="MobiDB-lite"/>
    </source>
</evidence>